<dbReference type="GO" id="GO:0071031">
    <property type="term" value="P:nuclear mRNA surveillance of mRNA 3'-end processing"/>
    <property type="evidence" value="ECO:0007669"/>
    <property type="project" value="TreeGrafter"/>
</dbReference>
<dbReference type="Pfam" id="PF00773">
    <property type="entry name" value="RNB"/>
    <property type="match status" value="1"/>
</dbReference>
<comment type="similarity">
    <text evidence="2 12">Belongs to the RNR ribonuclease family.</text>
</comment>
<evidence type="ECO:0000256" key="4">
    <source>
        <dbReference type="ARBA" id="ARBA00022722"/>
    </source>
</evidence>
<dbReference type="Proteomes" id="UP000001307">
    <property type="component" value="Unassembled WGS sequence"/>
</dbReference>
<dbReference type="GO" id="GO:0000177">
    <property type="term" value="C:cytoplasmic exosome (RNase complex)"/>
    <property type="evidence" value="ECO:0007669"/>
    <property type="project" value="TreeGrafter"/>
</dbReference>
<dbReference type="OrthoDB" id="372421at2759"/>
<name>E4XR76_OIKDI</name>
<evidence type="ECO:0000256" key="7">
    <source>
        <dbReference type="ARBA" id="ARBA00022839"/>
    </source>
</evidence>
<evidence type="ECO:0000256" key="8">
    <source>
        <dbReference type="ARBA" id="ARBA00022884"/>
    </source>
</evidence>
<dbReference type="GO" id="GO:0000175">
    <property type="term" value="F:3'-5'-RNA exonuclease activity"/>
    <property type="evidence" value="ECO:0007669"/>
    <property type="project" value="UniProtKB-ARBA"/>
</dbReference>
<keyword evidence="3" id="KW-0698">rRNA processing</keyword>
<dbReference type="GO" id="GO:0006364">
    <property type="term" value="P:rRNA processing"/>
    <property type="evidence" value="ECO:0007669"/>
    <property type="project" value="UniProtKB-KW"/>
</dbReference>
<dbReference type="EMBL" id="FN653115">
    <property type="protein sequence ID" value="CBY12292.1"/>
    <property type="molecule type" value="Genomic_DNA"/>
</dbReference>
<dbReference type="InterPro" id="IPR029060">
    <property type="entry name" value="PIN-like_dom_sf"/>
</dbReference>
<keyword evidence="16" id="KW-1185">Reference proteome</keyword>
<evidence type="ECO:0000256" key="10">
    <source>
        <dbReference type="ARBA" id="ARBA00077221"/>
    </source>
</evidence>
<evidence type="ECO:0000313" key="15">
    <source>
        <dbReference type="EMBL" id="CBY12292.1"/>
    </source>
</evidence>
<gene>
    <name evidence="15" type="ORF">GSOID_T00001653001</name>
</gene>
<evidence type="ECO:0000256" key="6">
    <source>
        <dbReference type="ARBA" id="ARBA00022835"/>
    </source>
</evidence>
<reference evidence="15" key="1">
    <citation type="journal article" date="2010" name="Science">
        <title>Plasticity of animal genome architecture unmasked by rapid evolution of a pelagic tunicate.</title>
        <authorList>
            <person name="Denoeud F."/>
            <person name="Henriet S."/>
            <person name="Mungpakdee S."/>
            <person name="Aury J.M."/>
            <person name="Da Silva C."/>
            <person name="Brinkmann H."/>
            <person name="Mikhaleva J."/>
            <person name="Olsen L.C."/>
            <person name="Jubin C."/>
            <person name="Canestro C."/>
            <person name="Bouquet J.M."/>
            <person name="Danks G."/>
            <person name="Poulain J."/>
            <person name="Campsteijn C."/>
            <person name="Adamski M."/>
            <person name="Cross I."/>
            <person name="Yadetie F."/>
            <person name="Muffato M."/>
            <person name="Louis A."/>
            <person name="Butcher S."/>
            <person name="Tsagkogeorga G."/>
            <person name="Konrad A."/>
            <person name="Singh S."/>
            <person name="Jensen M.F."/>
            <person name="Cong E.H."/>
            <person name="Eikeseth-Otteraa H."/>
            <person name="Noel B."/>
            <person name="Anthouard V."/>
            <person name="Porcel B.M."/>
            <person name="Kachouri-Lafond R."/>
            <person name="Nishino A."/>
            <person name="Ugolini M."/>
            <person name="Chourrout P."/>
            <person name="Nishida H."/>
            <person name="Aasland R."/>
            <person name="Huzurbazar S."/>
            <person name="Westhof E."/>
            <person name="Delsuc F."/>
            <person name="Lehrach H."/>
            <person name="Reinhardt R."/>
            <person name="Weissenbach J."/>
            <person name="Roy S.W."/>
            <person name="Artiguenave F."/>
            <person name="Postlethwait J.H."/>
            <person name="Manak J.R."/>
            <person name="Thompson E.M."/>
            <person name="Jaillon O."/>
            <person name="Du Pasquier L."/>
            <person name="Boudinot P."/>
            <person name="Liberles D.A."/>
            <person name="Volff J.N."/>
            <person name="Philippe H."/>
            <person name="Lenhard B."/>
            <person name="Roest Crollius H."/>
            <person name="Wincker P."/>
            <person name="Chourrout D."/>
        </authorList>
    </citation>
    <scope>NUCLEOTIDE SEQUENCE [LARGE SCALE GENOMIC DNA]</scope>
</reference>
<dbReference type="InterPro" id="IPR033770">
    <property type="entry name" value="RRP44_S1"/>
</dbReference>
<dbReference type="GO" id="GO:0003723">
    <property type="term" value="F:RNA binding"/>
    <property type="evidence" value="ECO:0007669"/>
    <property type="project" value="UniProtKB-KW"/>
</dbReference>
<proteinExistence type="inferred from homology"/>
<dbReference type="InterPro" id="IPR012340">
    <property type="entry name" value="NA-bd_OB-fold"/>
</dbReference>
<dbReference type="Pfam" id="PF17215">
    <property type="entry name" value="Rrp44_S1"/>
    <property type="match status" value="1"/>
</dbReference>
<dbReference type="FunFam" id="2.40.50.700:FF:000001">
    <property type="entry name" value="Exosome complex exonuclease exoribonuclease (Rrp44)"/>
    <property type="match status" value="1"/>
</dbReference>
<dbReference type="SMART" id="SM00955">
    <property type="entry name" value="RNB"/>
    <property type="match status" value="1"/>
</dbReference>
<dbReference type="Gene3D" id="2.40.50.690">
    <property type="match status" value="1"/>
</dbReference>
<dbReference type="AlphaFoldDB" id="E4XR76"/>
<dbReference type="InterPro" id="IPR001900">
    <property type="entry name" value="RNase_II/R"/>
</dbReference>
<keyword evidence="4" id="KW-0540">Nuclease</keyword>
<dbReference type="Pfam" id="PF17216">
    <property type="entry name" value="Rrp44_CSD1"/>
    <property type="match status" value="1"/>
</dbReference>
<keyword evidence="6" id="KW-0271">Exosome</keyword>
<evidence type="ECO:0000259" key="14">
    <source>
        <dbReference type="SMART" id="SM00955"/>
    </source>
</evidence>
<dbReference type="Pfam" id="PF17849">
    <property type="entry name" value="OB_Dis3"/>
    <property type="match status" value="1"/>
</dbReference>
<dbReference type="InterPro" id="IPR022966">
    <property type="entry name" value="RNase_II/R_CS"/>
</dbReference>
<evidence type="ECO:0000256" key="9">
    <source>
        <dbReference type="ARBA" id="ARBA00023242"/>
    </source>
</evidence>
<dbReference type="InterPro" id="IPR002716">
    <property type="entry name" value="PIN_dom"/>
</dbReference>
<evidence type="ECO:0000256" key="11">
    <source>
        <dbReference type="ARBA" id="ARBA00077930"/>
    </source>
</evidence>
<dbReference type="SMART" id="SM00670">
    <property type="entry name" value="PINc"/>
    <property type="match status" value="1"/>
</dbReference>
<dbReference type="GO" id="GO:0016075">
    <property type="term" value="P:rRNA catabolic process"/>
    <property type="evidence" value="ECO:0007669"/>
    <property type="project" value="TreeGrafter"/>
</dbReference>
<dbReference type="PROSITE" id="PS01175">
    <property type="entry name" value="RIBONUCLEASE_II"/>
    <property type="match status" value="1"/>
</dbReference>
<dbReference type="Gene3D" id="2.40.50.700">
    <property type="match status" value="1"/>
</dbReference>
<dbReference type="GO" id="GO:0004519">
    <property type="term" value="F:endonuclease activity"/>
    <property type="evidence" value="ECO:0007669"/>
    <property type="project" value="TreeGrafter"/>
</dbReference>
<accession>E4XR76</accession>
<feature type="domain" description="RNB" evidence="14">
    <location>
        <begin position="433"/>
        <end position="763"/>
    </location>
</feature>
<keyword evidence="5" id="KW-0378">Hydrolase</keyword>
<dbReference type="Pfam" id="PF13638">
    <property type="entry name" value="PIN_4"/>
    <property type="match status" value="1"/>
</dbReference>
<dbReference type="Gene3D" id="3.40.50.1010">
    <property type="entry name" value="5'-nuclease"/>
    <property type="match status" value="1"/>
</dbReference>
<evidence type="ECO:0000256" key="3">
    <source>
        <dbReference type="ARBA" id="ARBA00022552"/>
    </source>
</evidence>
<keyword evidence="8" id="KW-0694">RNA-binding</keyword>
<dbReference type="InParanoid" id="E4XR76"/>
<protein>
    <recommendedName>
        <fullName evidence="10">Protein DIS3 homolog</fullName>
    </recommendedName>
    <alternativeName>
        <fullName evidence="11">Ribosomal RNA-processing protein 44</fullName>
    </alternativeName>
</protein>
<feature type="domain" description="PIN" evidence="13">
    <location>
        <begin position="53"/>
        <end position="168"/>
    </location>
</feature>
<organism evidence="15">
    <name type="scientific">Oikopleura dioica</name>
    <name type="common">Tunicate</name>
    <dbReference type="NCBI Taxonomy" id="34765"/>
    <lineage>
        <taxon>Eukaryota</taxon>
        <taxon>Metazoa</taxon>
        <taxon>Chordata</taxon>
        <taxon>Tunicata</taxon>
        <taxon>Appendicularia</taxon>
        <taxon>Copelata</taxon>
        <taxon>Oikopleuridae</taxon>
        <taxon>Oikopleura</taxon>
    </lineage>
</organism>
<comment type="subcellular location">
    <subcellularLocation>
        <location evidence="1">Nucleus</location>
    </subcellularLocation>
</comment>
<dbReference type="Gene3D" id="2.40.50.140">
    <property type="entry name" value="Nucleic acid-binding proteins"/>
    <property type="match status" value="1"/>
</dbReference>
<evidence type="ECO:0000259" key="13">
    <source>
        <dbReference type="SMART" id="SM00670"/>
    </source>
</evidence>
<dbReference type="GO" id="GO:0000176">
    <property type="term" value="C:nuclear exosome (RNase complex)"/>
    <property type="evidence" value="ECO:0007669"/>
    <property type="project" value="TreeGrafter"/>
</dbReference>
<keyword evidence="7" id="KW-0269">Exonuclease</keyword>
<evidence type="ECO:0000313" key="16">
    <source>
        <dbReference type="Proteomes" id="UP000001307"/>
    </source>
</evidence>
<dbReference type="SUPFAM" id="SSF88723">
    <property type="entry name" value="PIN domain-like"/>
    <property type="match status" value="1"/>
</dbReference>
<evidence type="ECO:0000256" key="5">
    <source>
        <dbReference type="ARBA" id="ARBA00022801"/>
    </source>
</evidence>
<dbReference type="InterPro" id="IPR033771">
    <property type="entry name" value="Rrp44_CSD1"/>
</dbReference>
<dbReference type="SUPFAM" id="SSF50249">
    <property type="entry name" value="Nucleic acid-binding proteins"/>
    <property type="match status" value="3"/>
</dbReference>
<dbReference type="FunCoup" id="E4XR76">
    <property type="interactions" value="883"/>
</dbReference>
<dbReference type="PANTHER" id="PTHR23355">
    <property type="entry name" value="RIBONUCLEASE"/>
    <property type="match status" value="1"/>
</dbReference>
<evidence type="ECO:0000256" key="12">
    <source>
        <dbReference type="RuleBase" id="RU003901"/>
    </source>
</evidence>
<sequence>MKENKVVIVKTRGGKILRLMKEHYLRDDIEHGIGAALDSSPENRPNSFCKRPHWILPDTNVFLHNLDALENEQFQNIIILQTVLNEVKRRSGPNYKKLRGMIGSGRKAFVFVNEFCAETFSKRVKGESSNDYNDRLIRRAVSYYNTRGAAYGTGTRCLLITNDRANAEIARKNDLEAVSFREYVGEVAPDVFDKVAGGNDDGIEIDRNINYAPHWSMTQVQIGVKSAKLVQGKLEISRDNYLEGILRDGERDILIQGRNDLNRAMNEDIVAVKLKPESEWSAPSSRCLDTELQPGADEAEATAPKAGLKPIPTGEIVGIIKRAWRNYCGVIEGSTRVLFLAAQRQIPKIRIETRQVDRLIGQRLVVAIDGWSRKSRYPNGHLVKVLGNVGDKKTENEVLLLEHDVKHDAFSPKVLSCLPDKNWTITEEEMAKRVDLREYDIASVDPPGCTDIDDALHCKKLPNGNYEVGVHIADVSHFIKPGTALDEEAAQRGTSVYLADNRIDMVPILLSSNLCSLRGGEERLAFSTIWELDDNAKIVSVKFHKSVIKSKSAFTYEEAQIRIDDKSKTDSLTESLRGLNYLAKKLKAQRLEDGALTLASVEVRFHLDSETADPIDLYTKELKETNSMVEEFMLLANCSVAEHIRTEFPQSAVLRRHPKPPVSNFDPLVRAAQAKGFHLNVNSSRELADSLNLAVDPSDPMVNTVLRVMSTRSMMQAVYFCTGFESDCWHYGLAAPIYTHFTSPIRRYADIMVHRALAASIGADTTTPDILDKNHINNVCKNINFRNRMAQQAQRASIALHTQLYFRKQGARMEEAYVMQVKQNAIGVLIPQFGMEGTIFLNEIEKEAELDEENCELFIKGTKFKVFDKVKVLVTSEQSGPQHERVRMKLVEPVIDGFSVENTAMEK</sequence>
<evidence type="ECO:0000256" key="1">
    <source>
        <dbReference type="ARBA" id="ARBA00004123"/>
    </source>
</evidence>
<dbReference type="InterPro" id="IPR050180">
    <property type="entry name" value="RNR_Ribonuclease"/>
</dbReference>
<keyword evidence="9" id="KW-0539">Nucleus</keyword>
<dbReference type="CDD" id="cd09862">
    <property type="entry name" value="PIN_Rrp44-like"/>
    <property type="match status" value="1"/>
</dbReference>
<dbReference type="InterPro" id="IPR041505">
    <property type="entry name" value="Dis3_CSD2"/>
</dbReference>
<dbReference type="PANTHER" id="PTHR23355:SF35">
    <property type="entry name" value="EXOSOME COMPLEX EXONUCLEASE RRP44"/>
    <property type="match status" value="1"/>
</dbReference>
<evidence type="ECO:0000256" key="2">
    <source>
        <dbReference type="ARBA" id="ARBA00005785"/>
    </source>
</evidence>